<keyword evidence="2" id="KW-0732">Signal</keyword>
<evidence type="ECO:0000313" key="5">
    <source>
        <dbReference type="Proteomes" id="UP000001396"/>
    </source>
</evidence>
<dbReference type="Pfam" id="PF25483">
    <property type="entry name" value="DUF7906"/>
    <property type="match status" value="1"/>
</dbReference>
<keyword evidence="5" id="KW-1185">Reference proteome</keyword>
<reference evidence="4 5" key="1">
    <citation type="journal article" date="2011" name="Genome Res.">
        <title>Phylogeny-wide analysis of social amoeba genomes highlights ancient origins for complex intercellular communication.</title>
        <authorList>
            <person name="Heidel A.J."/>
            <person name="Lawal H.M."/>
            <person name="Felder M."/>
            <person name="Schilde C."/>
            <person name="Helps N.R."/>
            <person name="Tunggal B."/>
            <person name="Rivero F."/>
            <person name="John U."/>
            <person name="Schleicher M."/>
            <person name="Eichinger L."/>
            <person name="Platzer M."/>
            <person name="Noegel A.A."/>
            <person name="Schaap P."/>
            <person name="Gloeckner G."/>
        </authorList>
    </citation>
    <scope>NUCLEOTIDE SEQUENCE [LARGE SCALE GENOMIC DNA]</scope>
    <source>
        <strain evidence="5">ATCC 26659 / Pp 5 / PN500</strain>
    </source>
</reference>
<protein>
    <submittedName>
        <fullName evidence="4">Transmembrane protein</fullName>
    </submittedName>
</protein>
<accession>D3B357</accession>
<feature type="transmembrane region" description="Helical" evidence="1">
    <location>
        <begin position="704"/>
        <end position="722"/>
    </location>
</feature>
<dbReference type="InParanoid" id="D3B357"/>
<feature type="chain" id="PRO_5005670496" evidence="2">
    <location>
        <begin position="23"/>
        <end position="738"/>
    </location>
</feature>
<dbReference type="FunCoup" id="D3B357">
    <property type="interactions" value="12"/>
</dbReference>
<organism evidence="4 5">
    <name type="scientific">Heterostelium pallidum (strain ATCC 26659 / Pp 5 / PN500)</name>
    <name type="common">Cellular slime mold</name>
    <name type="synonym">Polysphondylium pallidum</name>
    <dbReference type="NCBI Taxonomy" id="670386"/>
    <lineage>
        <taxon>Eukaryota</taxon>
        <taxon>Amoebozoa</taxon>
        <taxon>Evosea</taxon>
        <taxon>Eumycetozoa</taxon>
        <taxon>Dictyostelia</taxon>
        <taxon>Acytosteliales</taxon>
        <taxon>Acytosteliaceae</taxon>
        <taxon>Heterostelium</taxon>
    </lineage>
</organism>
<keyword evidence="1" id="KW-1133">Transmembrane helix</keyword>
<dbReference type="PANTHER" id="PTHR31515:SF0">
    <property type="entry name" value="TRANSMEMBRANE PROTEIN"/>
    <property type="match status" value="1"/>
</dbReference>
<evidence type="ECO:0000256" key="2">
    <source>
        <dbReference type="SAM" id="SignalP"/>
    </source>
</evidence>
<evidence type="ECO:0000259" key="3">
    <source>
        <dbReference type="Pfam" id="PF25483"/>
    </source>
</evidence>
<sequence>MILIRILIVILTIYSFSGLVHSQLPNNKDTKYVQDKPGGIRINIQVLLMGFEEDGAFKYRLDPLQFKNLLKDSYTIHNVYSLETSIYHLSSIHNRANSKVEKVHNPKELSSHYDITYSVRSLPSTSITRLEHTIATSAIPVVTNSVDDETYLIPVDPLEPFFESEIRLNSLPSNLPTYTILFINPAKERMFKEGIQAKYLYQLQEQLCGPAWIGAGRYLVVDLSAGPLKYGSTLHKSALEILSEGSVDYDSLPRLIEYFQKPGYSGTSLQGASPTEIKAHMSSLVISAIQNVILSDSKYNLIPLFPKILIPVLVFRDHDEYDPLEEGSATSIDVNLIKKEAKRIFPFSEVTVVTGSHSIHEHRHIGMAFSKSIRSHSSFELNPKSNKFETSIKTYIDSEELLLKLKNEDDVLAGGLIGDHVTQIPSVLNQVHRTKILPVYIFSMKSTNSGLLLDKYYLHVANQDAVAVLQTKTSFNGIHYQGKQLVSFQPQSVNRHIIAGLASSQGLLGPTQRYSKPHEKLKNNYLWSYGQHPFGFFGNGTELSQIFIDSITRNTIITTLQGSTDILDEVFNNIHRFSTKYLMDSLGYEIDEMPSAGYLIDRFYHSPPTKLPLVKSTVKRLHDELESIQQSMTESIDILQTINQQDLNQKKTKESVLQKLNILSKKIVVFTDYVNQELNTVESQLQCCAINSVSTKMNSSNTTVILTLLSAIAIFFIALIITRKKNNNNVKNKVKNNK</sequence>
<gene>
    <name evidence="4" type="ORF">PPL_02822</name>
</gene>
<comment type="caution">
    <text evidence="4">The sequence shown here is derived from an EMBL/GenBank/DDBJ whole genome shotgun (WGS) entry which is preliminary data.</text>
</comment>
<dbReference type="InterPro" id="IPR057228">
    <property type="entry name" value="DUF7906"/>
</dbReference>
<evidence type="ECO:0000313" key="4">
    <source>
        <dbReference type="EMBL" id="EFA83755.1"/>
    </source>
</evidence>
<dbReference type="Proteomes" id="UP000001396">
    <property type="component" value="Unassembled WGS sequence"/>
</dbReference>
<keyword evidence="1 4" id="KW-0812">Transmembrane</keyword>
<dbReference type="GeneID" id="31358345"/>
<evidence type="ECO:0000256" key="1">
    <source>
        <dbReference type="SAM" id="Phobius"/>
    </source>
</evidence>
<dbReference type="EMBL" id="ADBJ01000010">
    <property type="protein sequence ID" value="EFA83755.1"/>
    <property type="molecule type" value="Genomic_DNA"/>
</dbReference>
<proteinExistence type="predicted"/>
<keyword evidence="1" id="KW-0472">Membrane</keyword>
<dbReference type="PANTHER" id="PTHR31515">
    <property type="entry name" value="TRANSMEMBRANE PROTEIN-RELATED"/>
    <property type="match status" value="1"/>
</dbReference>
<feature type="signal peptide" evidence="2">
    <location>
        <begin position="1"/>
        <end position="22"/>
    </location>
</feature>
<dbReference type="OMA" id="NRYNIMD"/>
<dbReference type="AlphaFoldDB" id="D3B357"/>
<name>D3B357_HETP5</name>
<dbReference type="RefSeq" id="XP_020435872.1">
    <property type="nucleotide sequence ID" value="XM_020573800.1"/>
</dbReference>
<feature type="domain" description="DUF7906" evidence="3">
    <location>
        <begin position="87"/>
        <end position="293"/>
    </location>
</feature>